<reference evidence="2" key="1">
    <citation type="journal article" date="2023" name="Int. J. Syst. Evol. Microbiol.">
        <title>Collibacillus ludicampi gen. nov., sp. nov., a new soil bacterium of the family Alicyclobacillaceae.</title>
        <authorList>
            <person name="Jojima T."/>
            <person name="Ioku Y."/>
            <person name="Fukuta Y."/>
            <person name="Shirasaka N."/>
            <person name="Matsumura Y."/>
            <person name="Mori M."/>
        </authorList>
    </citation>
    <scope>NUCLEOTIDE SEQUENCE</scope>
    <source>
        <strain evidence="2">TP075</strain>
    </source>
</reference>
<keyword evidence="1" id="KW-0472">Membrane</keyword>
<gene>
    <name evidence="2" type="ORF">DNHGIG_09280</name>
</gene>
<dbReference type="Proteomes" id="UP001057291">
    <property type="component" value="Unassembled WGS sequence"/>
</dbReference>
<keyword evidence="1" id="KW-1133">Transmembrane helix</keyword>
<protein>
    <submittedName>
        <fullName evidence="2">Uncharacterized protein</fullName>
    </submittedName>
</protein>
<dbReference type="EMBL" id="BOQE01000001">
    <property type="protein sequence ID" value="GIM45379.1"/>
    <property type="molecule type" value="Genomic_DNA"/>
</dbReference>
<evidence type="ECO:0000313" key="3">
    <source>
        <dbReference type="Proteomes" id="UP001057291"/>
    </source>
</evidence>
<accession>A0AAV4LCI2</accession>
<evidence type="ECO:0000313" key="2">
    <source>
        <dbReference type="EMBL" id="GIM45379.1"/>
    </source>
</evidence>
<name>A0AAV4LCI2_9BACL</name>
<organism evidence="2 3">
    <name type="scientific">Collibacillus ludicampi</name>
    <dbReference type="NCBI Taxonomy" id="2771369"/>
    <lineage>
        <taxon>Bacteria</taxon>
        <taxon>Bacillati</taxon>
        <taxon>Bacillota</taxon>
        <taxon>Bacilli</taxon>
        <taxon>Bacillales</taxon>
        <taxon>Alicyclobacillaceae</taxon>
        <taxon>Collibacillus</taxon>
    </lineage>
</organism>
<dbReference type="AlphaFoldDB" id="A0AAV4LCI2"/>
<comment type="caution">
    <text evidence="2">The sequence shown here is derived from an EMBL/GenBank/DDBJ whole genome shotgun (WGS) entry which is preliminary data.</text>
</comment>
<feature type="transmembrane region" description="Helical" evidence="1">
    <location>
        <begin position="31"/>
        <end position="51"/>
    </location>
</feature>
<evidence type="ECO:0000256" key="1">
    <source>
        <dbReference type="SAM" id="Phobius"/>
    </source>
</evidence>
<sequence length="60" mass="7197">MKTIINNLLNFVIFAFTFILVSYFVNKNLNYLEIMKNLFISYGGYILYFLIKKLFENISK</sequence>
<keyword evidence="3" id="KW-1185">Reference proteome</keyword>
<keyword evidence="1" id="KW-0812">Transmembrane</keyword>
<feature type="transmembrane region" description="Helical" evidence="1">
    <location>
        <begin position="7"/>
        <end position="25"/>
    </location>
</feature>
<proteinExistence type="predicted"/>